<organism evidence="1 2">
    <name type="scientific">Nitrolancea hollandica Lb</name>
    <dbReference type="NCBI Taxonomy" id="1129897"/>
    <lineage>
        <taxon>Bacteria</taxon>
        <taxon>Pseudomonadati</taxon>
        <taxon>Thermomicrobiota</taxon>
        <taxon>Thermomicrobia</taxon>
        <taxon>Sphaerobacterales</taxon>
        <taxon>Sphaerobacterineae</taxon>
        <taxon>Sphaerobacteraceae</taxon>
        <taxon>Nitrolancea</taxon>
    </lineage>
</organism>
<proteinExistence type="predicted"/>
<protein>
    <submittedName>
        <fullName evidence="1">Uncharacterized protein</fullName>
    </submittedName>
</protein>
<gene>
    <name evidence="1" type="ORF">NITHO_3900002</name>
</gene>
<evidence type="ECO:0000313" key="2">
    <source>
        <dbReference type="Proteomes" id="UP000004221"/>
    </source>
</evidence>
<dbReference type="EMBL" id="CAGS01000324">
    <property type="protein sequence ID" value="CCF84767.1"/>
    <property type="molecule type" value="Genomic_DNA"/>
</dbReference>
<sequence length="141" mass="15789">MGWFRRATARASRSNRSRNVSSLLRCGYRILIATGRARDSWMPSKTTPIPPRAMNRVIRKPLNDRPMRLSIPRLSSITMLPSGDPNTPKRYRSRGTYIGVTDISIIAQYSCQASYLALKAGYFGASHLHGFYGTRHGTSGQ</sequence>
<accession>I4EJA5</accession>
<keyword evidence="2" id="KW-1185">Reference proteome</keyword>
<reference evidence="1 2" key="1">
    <citation type="journal article" date="2012" name="ISME J.">
        <title>Nitrification expanded: discovery, physiology and genomics of a nitrite-oxidizing bacterium from the phylum Chloroflexi.</title>
        <authorList>
            <person name="Sorokin D.Y."/>
            <person name="Lucker S."/>
            <person name="Vejmelkova D."/>
            <person name="Kostrikina N.A."/>
            <person name="Kleerebezem R."/>
            <person name="Rijpstra W.I."/>
            <person name="Damste J.S."/>
            <person name="Le Paslier D."/>
            <person name="Muyzer G."/>
            <person name="Wagner M."/>
            <person name="van Loosdrecht M.C."/>
            <person name="Daims H."/>
        </authorList>
    </citation>
    <scope>NUCLEOTIDE SEQUENCE [LARGE SCALE GENOMIC DNA]</scope>
    <source>
        <strain evidence="2">none</strain>
    </source>
</reference>
<dbReference type="Proteomes" id="UP000004221">
    <property type="component" value="Unassembled WGS sequence"/>
</dbReference>
<name>I4EJA5_9BACT</name>
<evidence type="ECO:0000313" key="1">
    <source>
        <dbReference type="EMBL" id="CCF84767.1"/>
    </source>
</evidence>
<dbReference type="AlphaFoldDB" id="I4EJA5"/>
<comment type="caution">
    <text evidence="1">The sequence shown here is derived from an EMBL/GenBank/DDBJ whole genome shotgun (WGS) entry which is preliminary data.</text>
</comment>